<organism evidence="1">
    <name type="scientific">marine sediment metagenome</name>
    <dbReference type="NCBI Taxonomy" id="412755"/>
    <lineage>
        <taxon>unclassified sequences</taxon>
        <taxon>metagenomes</taxon>
        <taxon>ecological metagenomes</taxon>
    </lineage>
</organism>
<comment type="caution">
    <text evidence="1">The sequence shown here is derived from an EMBL/GenBank/DDBJ whole genome shotgun (WGS) entry which is preliminary data.</text>
</comment>
<dbReference type="AlphaFoldDB" id="A0A0F8Z2F0"/>
<evidence type="ECO:0008006" key="2">
    <source>
        <dbReference type="Google" id="ProtNLM"/>
    </source>
</evidence>
<sequence>MTKIYNKIDFLIIEDDLDTINLLQTYFEAK</sequence>
<proteinExistence type="predicted"/>
<evidence type="ECO:0000313" key="1">
    <source>
        <dbReference type="EMBL" id="KKK60614.1"/>
    </source>
</evidence>
<dbReference type="EMBL" id="LAZR01062880">
    <property type="protein sequence ID" value="KKK60614.1"/>
    <property type="molecule type" value="Genomic_DNA"/>
</dbReference>
<gene>
    <name evidence="1" type="ORF">LCGC14_3022560</name>
</gene>
<name>A0A0F8Z2F0_9ZZZZ</name>
<reference evidence="1" key="1">
    <citation type="journal article" date="2015" name="Nature">
        <title>Complex archaea that bridge the gap between prokaryotes and eukaryotes.</title>
        <authorList>
            <person name="Spang A."/>
            <person name="Saw J.H."/>
            <person name="Jorgensen S.L."/>
            <person name="Zaremba-Niedzwiedzka K."/>
            <person name="Martijn J."/>
            <person name="Lind A.E."/>
            <person name="van Eijk R."/>
            <person name="Schleper C."/>
            <person name="Guy L."/>
            <person name="Ettema T.J."/>
        </authorList>
    </citation>
    <scope>NUCLEOTIDE SEQUENCE</scope>
</reference>
<feature type="non-terminal residue" evidence="1">
    <location>
        <position position="30"/>
    </location>
</feature>
<protein>
    <recommendedName>
        <fullName evidence="2">Response regulatory domain-containing protein</fullName>
    </recommendedName>
</protein>
<accession>A0A0F8Z2F0</accession>